<evidence type="ECO:0000259" key="2">
    <source>
        <dbReference type="Pfam" id="PF26061"/>
    </source>
</evidence>
<dbReference type="Proteomes" id="UP001244011">
    <property type="component" value="Unassembled WGS sequence"/>
</dbReference>
<gene>
    <name evidence="3" type="ORF">QBC33DRAFT_585331</name>
</gene>
<organism evidence="3 4">
    <name type="scientific">Phialemonium atrogriseum</name>
    <dbReference type="NCBI Taxonomy" id="1093897"/>
    <lineage>
        <taxon>Eukaryota</taxon>
        <taxon>Fungi</taxon>
        <taxon>Dikarya</taxon>
        <taxon>Ascomycota</taxon>
        <taxon>Pezizomycotina</taxon>
        <taxon>Sordariomycetes</taxon>
        <taxon>Sordariomycetidae</taxon>
        <taxon>Cephalothecales</taxon>
        <taxon>Cephalothecaceae</taxon>
        <taxon>Phialemonium</taxon>
    </lineage>
</organism>
<comment type="caution">
    <text evidence="3">The sequence shown here is derived from an EMBL/GenBank/DDBJ whole genome shotgun (WGS) entry which is preliminary data.</text>
</comment>
<dbReference type="RefSeq" id="XP_060284477.1">
    <property type="nucleotide sequence ID" value="XM_060431432.1"/>
</dbReference>
<proteinExistence type="predicted"/>
<name>A0AAJ0C185_9PEZI</name>
<feature type="domain" description="DUF8021" evidence="2">
    <location>
        <begin position="149"/>
        <end position="262"/>
    </location>
</feature>
<keyword evidence="4" id="KW-1185">Reference proteome</keyword>
<evidence type="ECO:0000313" key="4">
    <source>
        <dbReference type="Proteomes" id="UP001244011"/>
    </source>
</evidence>
<dbReference type="AlphaFoldDB" id="A0AAJ0C185"/>
<dbReference type="Pfam" id="PF26061">
    <property type="entry name" value="DUF8021"/>
    <property type="match status" value="1"/>
</dbReference>
<feature type="signal peptide" evidence="1">
    <location>
        <begin position="1"/>
        <end position="19"/>
    </location>
</feature>
<dbReference type="InterPro" id="IPR058334">
    <property type="entry name" value="DUF8021"/>
</dbReference>
<keyword evidence="1" id="KW-0732">Signal</keyword>
<sequence length="271" mass="29210">MISSVLLLCAGLTTSLASAACSRELLQGATAAYLEAQAAGQPNITALASNLSYAENDTPMDISKGVLAQPITIDFNRSIYDTTECASFTELNAATSSHPYVIHTRMLLTGDKITTIESVVTDTGDWSFNATSHLYWTEQENWDPIPKDKRDSRDVIKAAADAYLNQWGNTSIPVPLGTPCARLEGGGYTGEANLTANTCEMGAFPEPIQVGNRRYVIDEELGAVDVFDGFPWLDSGKTDGDAPSSNMIRVQGGMIRYIHELTVCSIPQCGR</sequence>
<feature type="chain" id="PRO_5042590101" description="DUF8021 domain-containing protein" evidence="1">
    <location>
        <begin position="20"/>
        <end position="271"/>
    </location>
</feature>
<evidence type="ECO:0000256" key="1">
    <source>
        <dbReference type="SAM" id="SignalP"/>
    </source>
</evidence>
<accession>A0AAJ0C185</accession>
<protein>
    <recommendedName>
        <fullName evidence="2">DUF8021 domain-containing protein</fullName>
    </recommendedName>
</protein>
<evidence type="ECO:0000313" key="3">
    <source>
        <dbReference type="EMBL" id="KAK1768264.1"/>
    </source>
</evidence>
<dbReference type="GeneID" id="85314619"/>
<dbReference type="EMBL" id="MU839006">
    <property type="protein sequence ID" value="KAK1768264.1"/>
    <property type="molecule type" value="Genomic_DNA"/>
</dbReference>
<reference evidence="3" key="1">
    <citation type="submission" date="2023-06" db="EMBL/GenBank/DDBJ databases">
        <title>Genome-scale phylogeny and comparative genomics of the fungal order Sordariales.</title>
        <authorList>
            <consortium name="Lawrence Berkeley National Laboratory"/>
            <person name="Hensen N."/>
            <person name="Bonometti L."/>
            <person name="Westerberg I."/>
            <person name="Brannstrom I.O."/>
            <person name="Guillou S."/>
            <person name="Cros-Aarteil S."/>
            <person name="Calhoun S."/>
            <person name="Haridas S."/>
            <person name="Kuo A."/>
            <person name="Mondo S."/>
            <person name="Pangilinan J."/>
            <person name="Riley R."/>
            <person name="Labutti K."/>
            <person name="Andreopoulos B."/>
            <person name="Lipzen A."/>
            <person name="Chen C."/>
            <person name="Yanf M."/>
            <person name="Daum C."/>
            <person name="Ng V."/>
            <person name="Clum A."/>
            <person name="Steindorff A."/>
            <person name="Ohm R."/>
            <person name="Martin F."/>
            <person name="Silar P."/>
            <person name="Natvig D."/>
            <person name="Lalanne C."/>
            <person name="Gautier V."/>
            <person name="Ament-Velasquez S.L."/>
            <person name="Kruys A."/>
            <person name="Hutchinson M.I."/>
            <person name="Powell A.J."/>
            <person name="Barry K."/>
            <person name="Miller A.N."/>
            <person name="Grigoriev I.V."/>
            <person name="Debuchy R."/>
            <person name="Gladieux P."/>
            <person name="Thoren M.H."/>
            <person name="Johannesson H."/>
        </authorList>
    </citation>
    <scope>NUCLEOTIDE SEQUENCE</scope>
    <source>
        <strain evidence="3">8032-3</strain>
    </source>
</reference>